<dbReference type="Gene3D" id="3.30.70.600">
    <property type="entry name" value="Ribosomal protein S10 domain"/>
    <property type="match status" value="1"/>
</dbReference>
<evidence type="ECO:0000256" key="6">
    <source>
        <dbReference type="SAM" id="Coils"/>
    </source>
</evidence>
<feature type="region of interest" description="Disordered" evidence="7">
    <location>
        <begin position="219"/>
        <end position="247"/>
    </location>
</feature>
<dbReference type="Pfam" id="PF00338">
    <property type="entry name" value="Ribosomal_S10"/>
    <property type="match status" value="1"/>
</dbReference>
<dbReference type="SMART" id="SM01403">
    <property type="entry name" value="Ribosomal_S10"/>
    <property type="match status" value="1"/>
</dbReference>
<dbReference type="InterPro" id="IPR036838">
    <property type="entry name" value="Ribosomal_uS10_dom_sf"/>
</dbReference>
<dbReference type="Proteomes" id="UP000663131">
    <property type="component" value="Chromosome 1"/>
</dbReference>
<dbReference type="GO" id="GO:1990904">
    <property type="term" value="C:ribonucleoprotein complex"/>
    <property type="evidence" value="ECO:0007669"/>
    <property type="project" value="UniProtKB-KW"/>
</dbReference>
<dbReference type="OrthoDB" id="366214at2759"/>
<keyword evidence="2" id="KW-0689">Ribosomal protein</keyword>
<evidence type="ECO:0000256" key="7">
    <source>
        <dbReference type="SAM" id="MobiDB-lite"/>
    </source>
</evidence>
<evidence type="ECO:0000313" key="9">
    <source>
        <dbReference type="EMBL" id="QOU18039.1"/>
    </source>
</evidence>
<gene>
    <name evidence="9" type="ORF">BRETT_001481</name>
</gene>
<reference evidence="9" key="1">
    <citation type="submission" date="2020-10" db="EMBL/GenBank/DDBJ databases">
        <authorList>
            <person name="Palmer J.M."/>
        </authorList>
    </citation>
    <scope>NUCLEOTIDE SEQUENCE</scope>
    <source>
        <strain evidence="9">UCD 2041</strain>
    </source>
</reference>
<dbReference type="AlphaFoldDB" id="A0A871QZ39"/>
<dbReference type="RefSeq" id="XP_041134534.1">
    <property type="nucleotide sequence ID" value="XM_041280032.1"/>
</dbReference>
<evidence type="ECO:0000259" key="8">
    <source>
        <dbReference type="SMART" id="SM01403"/>
    </source>
</evidence>
<dbReference type="GO" id="GO:0003735">
    <property type="term" value="F:structural constituent of ribosome"/>
    <property type="evidence" value="ECO:0007669"/>
    <property type="project" value="InterPro"/>
</dbReference>
<dbReference type="GO" id="GO:0006412">
    <property type="term" value="P:translation"/>
    <property type="evidence" value="ECO:0007669"/>
    <property type="project" value="InterPro"/>
</dbReference>
<feature type="region of interest" description="Disordered" evidence="7">
    <location>
        <begin position="269"/>
        <end position="289"/>
    </location>
</feature>
<comment type="similarity">
    <text evidence="1">Belongs to the universal ribosomal protein uS10 family.</text>
</comment>
<dbReference type="GO" id="GO:0005840">
    <property type="term" value="C:ribosome"/>
    <property type="evidence" value="ECO:0007669"/>
    <property type="project" value="UniProtKB-KW"/>
</dbReference>
<dbReference type="InterPro" id="IPR001848">
    <property type="entry name" value="Ribosomal_uS10"/>
</dbReference>
<dbReference type="KEGG" id="bbrx:BRETT_001481"/>
<feature type="coiled-coil region" evidence="6">
    <location>
        <begin position="23"/>
        <end position="50"/>
    </location>
</feature>
<reference evidence="9" key="2">
    <citation type="journal article" name="BMC Genomics">
        <title>New genome assemblies reveal patterns of domestication and adaptation across Brettanomyces (Dekkera) species.</title>
        <authorList>
            <person name="Roach M.J."/>
            <person name="Borneman A.R."/>
        </authorList>
    </citation>
    <scope>NUCLEOTIDE SEQUENCE</scope>
    <source>
        <strain evidence="9">UCD 2041</strain>
    </source>
</reference>
<evidence type="ECO:0000256" key="4">
    <source>
        <dbReference type="ARBA" id="ARBA00035261"/>
    </source>
</evidence>
<protein>
    <recommendedName>
        <fullName evidence="4">Small ribosomal subunit protein uS10m</fullName>
    </recommendedName>
    <alternativeName>
        <fullName evidence="5">37S ribosomal protein S10, mitochondrial</fullName>
    </alternativeName>
</protein>
<organism evidence="9 10">
    <name type="scientific">Dekkera bruxellensis</name>
    <name type="common">Brettanomyces custersii</name>
    <dbReference type="NCBI Taxonomy" id="5007"/>
    <lineage>
        <taxon>Eukaryota</taxon>
        <taxon>Fungi</taxon>
        <taxon>Dikarya</taxon>
        <taxon>Ascomycota</taxon>
        <taxon>Saccharomycotina</taxon>
        <taxon>Pichiomycetes</taxon>
        <taxon>Pichiales</taxon>
        <taxon>Pichiaceae</taxon>
        <taxon>Brettanomyces</taxon>
    </lineage>
</organism>
<dbReference type="HAMAP" id="MF_00508">
    <property type="entry name" value="Ribosomal_uS10"/>
    <property type="match status" value="1"/>
</dbReference>
<keyword evidence="3" id="KW-0687">Ribonucleoprotein</keyword>
<proteinExistence type="inferred from homology"/>
<dbReference type="InterPro" id="IPR027486">
    <property type="entry name" value="Ribosomal_uS10_dom"/>
</dbReference>
<dbReference type="PANTHER" id="PTHR11700">
    <property type="entry name" value="30S RIBOSOMAL PROTEIN S10 FAMILY MEMBER"/>
    <property type="match status" value="1"/>
</dbReference>
<dbReference type="FunFam" id="3.30.70.600:FF:000003">
    <property type="entry name" value="30S ribosomal protein S10"/>
    <property type="match status" value="1"/>
</dbReference>
<accession>A0A871QZ39</accession>
<evidence type="ECO:0000256" key="2">
    <source>
        <dbReference type="ARBA" id="ARBA00022980"/>
    </source>
</evidence>
<dbReference type="PRINTS" id="PR00971">
    <property type="entry name" value="RIBOSOMALS10"/>
</dbReference>
<name>A0A871QZ39_DEKBR</name>
<feature type="domain" description="Small ribosomal subunit protein uS10" evidence="8">
    <location>
        <begin position="114"/>
        <end position="211"/>
    </location>
</feature>
<dbReference type="SUPFAM" id="SSF54999">
    <property type="entry name" value="Ribosomal protein S10"/>
    <property type="match status" value="1"/>
</dbReference>
<evidence type="ECO:0000256" key="1">
    <source>
        <dbReference type="ARBA" id="ARBA00007102"/>
    </source>
</evidence>
<evidence type="ECO:0000313" key="10">
    <source>
        <dbReference type="Proteomes" id="UP000663131"/>
    </source>
</evidence>
<sequence>MQSLLRPTFRGLNLCGLRSFSSVKVLLNKNINLERELDKLADITASIEQKKIPEVPQDLVDEAHLLSELKNFHPKVMTEHAEIPGLKRPLPLSAELNYYAPFKNKVEYGDLKAEVIFKCYDPRNLEFFCNFALRVAYYLGIPATGPKPLPVRRERWTVIRAPFVHAKSKENFERRTYTRMLRLWDANERVVDTFLAYIKENSVWGVGVKVNMYVREALKPSKQSQEQPGGESRETNGISGALDALSNNSGNPIASKVLDLLQDPAFTRHMSPEELSEVKHMAAKPEDKN</sequence>
<evidence type="ECO:0000256" key="3">
    <source>
        <dbReference type="ARBA" id="ARBA00023274"/>
    </source>
</evidence>
<feature type="compositionally biased region" description="Basic and acidic residues" evidence="7">
    <location>
        <begin position="270"/>
        <end position="289"/>
    </location>
</feature>
<dbReference type="GeneID" id="64573406"/>
<evidence type="ECO:0000256" key="5">
    <source>
        <dbReference type="ARBA" id="ARBA00042916"/>
    </source>
</evidence>
<dbReference type="EMBL" id="CP063129">
    <property type="protein sequence ID" value="QOU18039.1"/>
    <property type="molecule type" value="Genomic_DNA"/>
</dbReference>
<keyword evidence="6" id="KW-0175">Coiled coil</keyword>
<dbReference type="NCBIfam" id="TIGR01049">
    <property type="entry name" value="rpsJ_bact"/>
    <property type="match status" value="1"/>
</dbReference>